<sequence length="333" mass="37078">MRFLITGTAGFIGFHLARRLLADGHFVAGVDGMTPYYDVTLKQARHAMLGKTNAFREHILMLEDFGALEQVVADEKPDVIIHLAAQAGVRYSLENPRAYVDANLVGTFNVMELARAHSVGHFLFASTSSVYGANKDMPFNERERTDHPLTLYAATKKATEDMAHSYAHLWKIPTTAFRFFTVYGPWGRPDMALFKFVKATLAGEPIDVYGHGKMQRDFTYVDDLVESIARLTKVPPVEGQPVSDIDSLSPAGPYRVVNIGGGQPVGLLDYVDAVEKCLGMPVKRNFLDMQKGDVPATFAAADLLEQLIDYKPTTTIDVGVRAFVEWYRSYYRV</sequence>
<evidence type="ECO:0000313" key="4">
    <source>
        <dbReference type="Proteomes" id="UP000237682"/>
    </source>
</evidence>
<dbReference type="Pfam" id="PF01370">
    <property type="entry name" value="Epimerase"/>
    <property type="match status" value="1"/>
</dbReference>
<keyword evidence="4" id="KW-1185">Reference proteome</keyword>
<protein>
    <submittedName>
        <fullName evidence="3">UDP-glucuronate 5-epimerase</fullName>
    </submittedName>
</protein>
<dbReference type="OrthoDB" id="9801785at2"/>
<accession>A0A2S9QE42</accession>
<evidence type="ECO:0000259" key="2">
    <source>
        <dbReference type="Pfam" id="PF01370"/>
    </source>
</evidence>
<dbReference type="RefSeq" id="WP_105862545.1">
    <property type="nucleotide sequence ID" value="NZ_PUEJ01000004.1"/>
</dbReference>
<name>A0A2S9QE42_9HYPH</name>
<dbReference type="SUPFAM" id="SSF51735">
    <property type="entry name" value="NAD(P)-binding Rossmann-fold domains"/>
    <property type="match status" value="1"/>
</dbReference>
<dbReference type="PANTHER" id="PTHR43574">
    <property type="entry name" value="EPIMERASE-RELATED"/>
    <property type="match status" value="1"/>
</dbReference>
<dbReference type="PRINTS" id="PR01713">
    <property type="entry name" value="NUCEPIMERASE"/>
</dbReference>
<proteinExistence type="predicted"/>
<organism evidence="3 4">
    <name type="scientific">Labrys okinawensis</name>
    <dbReference type="NCBI Taxonomy" id="346911"/>
    <lineage>
        <taxon>Bacteria</taxon>
        <taxon>Pseudomonadati</taxon>
        <taxon>Pseudomonadota</taxon>
        <taxon>Alphaproteobacteria</taxon>
        <taxon>Hyphomicrobiales</taxon>
        <taxon>Xanthobacteraceae</taxon>
        <taxon>Labrys</taxon>
    </lineage>
</organism>
<dbReference type="EMBL" id="PUEJ01000004">
    <property type="protein sequence ID" value="PRH87614.1"/>
    <property type="molecule type" value="Genomic_DNA"/>
</dbReference>
<reference evidence="3 4" key="1">
    <citation type="submission" date="2018-02" db="EMBL/GenBank/DDBJ databases">
        <title>Whole genome sequencing of endophytic bacterium.</title>
        <authorList>
            <person name="Eedara R."/>
            <person name="Podile A.R."/>
        </authorList>
    </citation>
    <scope>NUCLEOTIDE SEQUENCE [LARGE SCALE GENOMIC DNA]</scope>
    <source>
        <strain evidence="3 4">RP1T</strain>
    </source>
</reference>
<dbReference type="Gene3D" id="3.40.50.720">
    <property type="entry name" value="NAD(P)-binding Rossmann-like Domain"/>
    <property type="match status" value="1"/>
</dbReference>
<dbReference type="AlphaFoldDB" id="A0A2S9QE42"/>
<feature type="domain" description="NAD-dependent epimerase/dehydratase" evidence="2">
    <location>
        <begin position="4"/>
        <end position="231"/>
    </location>
</feature>
<evidence type="ECO:0000313" key="3">
    <source>
        <dbReference type="EMBL" id="PRH87614.1"/>
    </source>
</evidence>
<evidence type="ECO:0000256" key="1">
    <source>
        <dbReference type="ARBA" id="ARBA00023027"/>
    </source>
</evidence>
<gene>
    <name evidence="3" type="ORF">C5L14_13545</name>
</gene>
<dbReference type="InterPro" id="IPR036291">
    <property type="entry name" value="NAD(P)-bd_dom_sf"/>
</dbReference>
<keyword evidence="1" id="KW-0520">NAD</keyword>
<dbReference type="InterPro" id="IPR001509">
    <property type="entry name" value="Epimerase_deHydtase"/>
</dbReference>
<dbReference type="Proteomes" id="UP000237682">
    <property type="component" value="Unassembled WGS sequence"/>
</dbReference>
<comment type="caution">
    <text evidence="3">The sequence shown here is derived from an EMBL/GenBank/DDBJ whole genome shotgun (WGS) entry which is preliminary data.</text>
</comment>